<name>A0A317SYD2_9PEZI</name>
<comment type="caution">
    <text evidence="11">The sequence shown here is derived from an EMBL/GenBank/DDBJ whole genome shotgun (WGS) entry which is preliminary data.</text>
</comment>
<accession>A0A317SYD2</accession>
<dbReference type="EMBL" id="PYWC01000008">
    <property type="protein sequence ID" value="PWW79419.1"/>
    <property type="molecule type" value="Genomic_DNA"/>
</dbReference>
<evidence type="ECO:0000256" key="2">
    <source>
        <dbReference type="ARBA" id="ARBA00004613"/>
    </source>
</evidence>
<keyword evidence="5" id="KW-0336">GPI-anchor</keyword>
<evidence type="ECO:0000313" key="11">
    <source>
        <dbReference type="EMBL" id="PWW79419.1"/>
    </source>
</evidence>
<evidence type="ECO:0000256" key="9">
    <source>
        <dbReference type="SAM" id="SignalP"/>
    </source>
</evidence>
<keyword evidence="6 9" id="KW-0732">Signal</keyword>
<feature type="chain" id="PRO_5016266479" description="CFEM domain-containing protein" evidence="9">
    <location>
        <begin position="23"/>
        <end position="100"/>
    </location>
</feature>
<sequence length="100" mass="10517">MRFTSLTIPLLLLLLPLLTSAGAPPSCTLTCVYKSLGKASCGVPSDIGKHLSDHLKCLCRDPEFRKALDICIAESGECDNREEVDAAKAAAGVSGDVTLL</sequence>
<dbReference type="GO" id="GO:0098552">
    <property type="term" value="C:side of membrane"/>
    <property type="evidence" value="ECO:0007669"/>
    <property type="project" value="UniProtKB-KW"/>
</dbReference>
<evidence type="ECO:0000313" key="12">
    <source>
        <dbReference type="Proteomes" id="UP000246991"/>
    </source>
</evidence>
<evidence type="ECO:0000259" key="10">
    <source>
        <dbReference type="Pfam" id="PF05730"/>
    </source>
</evidence>
<organism evidence="11 12">
    <name type="scientific">Tuber magnatum</name>
    <name type="common">white Piedmont truffle</name>
    <dbReference type="NCBI Taxonomy" id="42249"/>
    <lineage>
        <taxon>Eukaryota</taxon>
        <taxon>Fungi</taxon>
        <taxon>Dikarya</taxon>
        <taxon>Ascomycota</taxon>
        <taxon>Pezizomycotina</taxon>
        <taxon>Pezizomycetes</taxon>
        <taxon>Pezizales</taxon>
        <taxon>Tuberaceae</taxon>
        <taxon>Tuber</taxon>
    </lineage>
</organism>
<dbReference type="InterPro" id="IPR008427">
    <property type="entry name" value="Extracellular_membr_CFEM_dom"/>
</dbReference>
<reference evidence="11 12" key="1">
    <citation type="submission" date="2018-03" db="EMBL/GenBank/DDBJ databases">
        <title>Genomes of Pezizomycetes fungi and the evolution of truffles.</title>
        <authorList>
            <person name="Murat C."/>
            <person name="Payen T."/>
            <person name="Noel B."/>
            <person name="Kuo A."/>
            <person name="Martin F.M."/>
        </authorList>
    </citation>
    <scope>NUCLEOTIDE SEQUENCE [LARGE SCALE GENOMIC DNA]</scope>
    <source>
        <strain evidence="11">091103-1</strain>
    </source>
</reference>
<feature type="domain" description="CFEM" evidence="10">
    <location>
        <begin position="22"/>
        <end position="91"/>
    </location>
</feature>
<dbReference type="Proteomes" id="UP000246991">
    <property type="component" value="Unassembled WGS sequence"/>
</dbReference>
<keyword evidence="5" id="KW-0472">Membrane</keyword>
<evidence type="ECO:0000256" key="1">
    <source>
        <dbReference type="ARBA" id="ARBA00004589"/>
    </source>
</evidence>
<dbReference type="Pfam" id="PF05730">
    <property type="entry name" value="CFEM"/>
    <property type="match status" value="1"/>
</dbReference>
<dbReference type="GO" id="GO:0005576">
    <property type="term" value="C:extracellular region"/>
    <property type="evidence" value="ECO:0007669"/>
    <property type="project" value="UniProtKB-SubCell"/>
</dbReference>
<keyword evidence="8" id="KW-0449">Lipoprotein</keyword>
<keyword evidence="12" id="KW-1185">Reference proteome</keyword>
<proteinExistence type="inferred from homology"/>
<keyword evidence="5" id="KW-0325">Glycoprotein</keyword>
<evidence type="ECO:0000256" key="6">
    <source>
        <dbReference type="ARBA" id="ARBA00022729"/>
    </source>
</evidence>
<comment type="similarity">
    <text evidence="3">Belongs to the RBT5 family.</text>
</comment>
<evidence type="ECO:0000256" key="4">
    <source>
        <dbReference type="ARBA" id="ARBA00022525"/>
    </source>
</evidence>
<comment type="subcellular location">
    <subcellularLocation>
        <location evidence="1">Membrane</location>
        <topology evidence="1">Lipid-anchor</topology>
        <topology evidence="1">GPI-anchor</topology>
    </subcellularLocation>
    <subcellularLocation>
        <location evidence="2">Secreted</location>
    </subcellularLocation>
</comment>
<feature type="signal peptide" evidence="9">
    <location>
        <begin position="1"/>
        <end position="22"/>
    </location>
</feature>
<evidence type="ECO:0000256" key="7">
    <source>
        <dbReference type="ARBA" id="ARBA00023157"/>
    </source>
</evidence>
<gene>
    <name evidence="11" type="ORF">C7212DRAFT_361907</name>
</gene>
<keyword evidence="4" id="KW-0964">Secreted</keyword>
<evidence type="ECO:0000256" key="8">
    <source>
        <dbReference type="ARBA" id="ARBA00023288"/>
    </source>
</evidence>
<keyword evidence="7" id="KW-1015">Disulfide bond</keyword>
<dbReference type="AlphaFoldDB" id="A0A317SYD2"/>
<evidence type="ECO:0000256" key="5">
    <source>
        <dbReference type="ARBA" id="ARBA00022622"/>
    </source>
</evidence>
<evidence type="ECO:0000256" key="3">
    <source>
        <dbReference type="ARBA" id="ARBA00010031"/>
    </source>
</evidence>
<protein>
    <recommendedName>
        <fullName evidence="10">CFEM domain-containing protein</fullName>
    </recommendedName>
</protein>